<organism evidence="1">
    <name type="scientific">uncultured delta proteobacterium HF0070_15B21</name>
    <dbReference type="NCBI Taxonomy" id="710825"/>
    <lineage>
        <taxon>Bacteria</taxon>
        <taxon>Deltaproteobacteria</taxon>
        <taxon>environmental samples</taxon>
    </lineage>
</organism>
<dbReference type="AlphaFoldDB" id="E0XXE1"/>
<name>E0XXE1_9DELT</name>
<reference evidence="1" key="1">
    <citation type="journal article" date="2011" name="Environ. Microbiol.">
        <title>Time-series analyses of Monterey Bay coastal microbial picoplankton using a 'genome proxy' microarray.</title>
        <authorList>
            <person name="Rich V.I."/>
            <person name="Pham V.D."/>
            <person name="Eppley J."/>
            <person name="Shi Y."/>
            <person name="DeLong E.F."/>
        </authorList>
    </citation>
    <scope>NUCLEOTIDE SEQUENCE</scope>
</reference>
<dbReference type="EMBL" id="GU474909">
    <property type="protein sequence ID" value="ADI19082.1"/>
    <property type="molecule type" value="Genomic_DNA"/>
</dbReference>
<evidence type="ECO:0000313" key="1">
    <source>
        <dbReference type="EMBL" id="ADI19082.1"/>
    </source>
</evidence>
<proteinExistence type="predicted"/>
<accession>E0XXE1</accession>
<sequence length="58" mass="6512">MNFENFEKILNGNRKSDVPDEGVNFVDEFKRGSQSTLTGDRARNPEVSLLSEITNASH</sequence>
<protein>
    <submittedName>
        <fullName evidence="1">Uncharacterized protein</fullName>
    </submittedName>
</protein>